<dbReference type="Proteomes" id="UP000240708">
    <property type="component" value="Unassembled WGS sequence"/>
</dbReference>
<dbReference type="OrthoDB" id="1418365at2"/>
<dbReference type="EMBL" id="PYGF01000017">
    <property type="protein sequence ID" value="PSK99227.1"/>
    <property type="molecule type" value="Genomic_DNA"/>
</dbReference>
<name>A0A2P8DPS7_9BACT</name>
<evidence type="ECO:0000313" key="1">
    <source>
        <dbReference type="EMBL" id="PSK99227.1"/>
    </source>
</evidence>
<accession>A0A2P8DPS7</accession>
<evidence type="ECO:0000313" key="2">
    <source>
        <dbReference type="Proteomes" id="UP000240708"/>
    </source>
</evidence>
<dbReference type="AlphaFoldDB" id="A0A2P8DPS7"/>
<keyword evidence="2" id="KW-1185">Reference proteome</keyword>
<gene>
    <name evidence="1" type="ORF">CLV48_11713</name>
</gene>
<protein>
    <submittedName>
        <fullName evidence="1">Uncharacterized protein</fullName>
    </submittedName>
</protein>
<proteinExistence type="predicted"/>
<reference evidence="1 2" key="1">
    <citation type="submission" date="2018-03" db="EMBL/GenBank/DDBJ databases">
        <title>Genomic Encyclopedia of Archaeal and Bacterial Type Strains, Phase II (KMG-II): from individual species to whole genera.</title>
        <authorList>
            <person name="Goeker M."/>
        </authorList>
    </citation>
    <scope>NUCLEOTIDE SEQUENCE [LARGE SCALE GENOMIC DNA]</scope>
    <source>
        <strain evidence="1 2">DSM 28057</strain>
    </source>
</reference>
<dbReference type="RefSeq" id="WP_106568914.1">
    <property type="nucleotide sequence ID" value="NZ_PYGF01000017.1"/>
</dbReference>
<comment type="caution">
    <text evidence="1">The sequence shown here is derived from an EMBL/GenBank/DDBJ whole genome shotgun (WGS) entry which is preliminary data.</text>
</comment>
<sequence length="284" mass="32857">MKKVLLIAIATWLVGFQVKSQDSFAYYQLNLFSDPKEKLILMENQDDPFFLLQAVNILEDVRVTKNWEELTKVLDQKMKREVGDVRMLYELFFTTHQLMLKDYAKHANFSNTLTDGVYDCVTGTGLFALVLDRYQIPYDIVETDEHVYIKGLLDKMPFIIESTFPKNGLITGAKQIMKFERQFLPNGNKSDQGISTLSLGKLNESPHSSKMYLNYIGLKELAGLQYYNDAIKKFDDKEYQNAYKQLIKAAYLYPSPRINDLKSKMMELLGVVSVEFQMQQVSLK</sequence>
<organism evidence="1 2">
    <name type="scientific">Cecembia rubra</name>
    <dbReference type="NCBI Taxonomy" id="1485585"/>
    <lineage>
        <taxon>Bacteria</taxon>
        <taxon>Pseudomonadati</taxon>
        <taxon>Bacteroidota</taxon>
        <taxon>Cytophagia</taxon>
        <taxon>Cytophagales</taxon>
        <taxon>Cyclobacteriaceae</taxon>
        <taxon>Cecembia</taxon>
    </lineage>
</organism>